<dbReference type="Pfam" id="PF13426">
    <property type="entry name" value="PAS_9"/>
    <property type="match status" value="1"/>
</dbReference>
<dbReference type="InterPro" id="IPR003661">
    <property type="entry name" value="HisK_dim/P_dom"/>
</dbReference>
<keyword evidence="3" id="KW-0597">Phosphoprotein</keyword>
<evidence type="ECO:0000313" key="10">
    <source>
        <dbReference type="EMBL" id="PWW30124.1"/>
    </source>
</evidence>
<dbReference type="InterPro" id="IPR036890">
    <property type="entry name" value="HATPase_C_sf"/>
</dbReference>
<dbReference type="SUPFAM" id="SSF47384">
    <property type="entry name" value="Homodimeric domain of signal transducing histidine kinase"/>
    <property type="match status" value="1"/>
</dbReference>
<comment type="caution">
    <text evidence="10">The sequence shown here is derived from an EMBL/GenBank/DDBJ whole genome shotgun (WGS) entry which is preliminary data.</text>
</comment>
<dbReference type="InterPro" id="IPR036097">
    <property type="entry name" value="HisK_dim/P_sf"/>
</dbReference>
<evidence type="ECO:0000313" key="11">
    <source>
        <dbReference type="Proteomes" id="UP000247150"/>
    </source>
</evidence>
<dbReference type="SMART" id="SM00387">
    <property type="entry name" value="HATPase_c"/>
    <property type="match status" value="1"/>
</dbReference>
<dbReference type="InterPro" id="IPR000014">
    <property type="entry name" value="PAS"/>
</dbReference>
<dbReference type="Proteomes" id="UP000247150">
    <property type="component" value="Unassembled WGS sequence"/>
</dbReference>
<name>A0A2V3A9H0_9BACI</name>
<dbReference type="InterPro" id="IPR035965">
    <property type="entry name" value="PAS-like_dom_sf"/>
</dbReference>
<reference evidence="10 11" key="1">
    <citation type="submission" date="2018-05" db="EMBL/GenBank/DDBJ databases">
        <title>Freshwater and sediment microbial communities from various areas in North America, analyzing microbe dynamics in response to fracking.</title>
        <authorList>
            <person name="Lamendella R."/>
        </authorList>
    </citation>
    <scope>NUCLEOTIDE SEQUENCE [LARGE SCALE GENOMIC DNA]</scope>
    <source>
        <strain evidence="10 11">15_TX</strain>
    </source>
</reference>
<evidence type="ECO:0000256" key="7">
    <source>
        <dbReference type="ARBA" id="ARBA00022840"/>
    </source>
</evidence>
<dbReference type="InterPro" id="IPR003594">
    <property type="entry name" value="HATPase_dom"/>
</dbReference>
<dbReference type="InterPro" id="IPR004358">
    <property type="entry name" value="Sig_transdc_His_kin-like_C"/>
</dbReference>
<gene>
    <name evidence="10" type="ORF">DFO73_1032</name>
</gene>
<evidence type="ECO:0000256" key="3">
    <source>
        <dbReference type="ARBA" id="ARBA00022553"/>
    </source>
</evidence>
<dbReference type="SUPFAM" id="SSF55785">
    <property type="entry name" value="PYP-like sensor domain (PAS domain)"/>
    <property type="match status" value="1"/>
</dbReference>
<evidence type="ECO:0000256" key="1">
    <source>
        <dbReference type="ARBA" id="ARBA00000085"/>
    </source>
</evidence>
<dbReference type="CDD" id="cd00082">
    <property type="entry name" value="HisKA"/>
    <property type="match status" value="1"/>
</dbReference>
<evidence type="ECO:0000256" key="5">
    <source>
        <dbReference type="ARBA" id="ARBA00022741"/>
    </source>
</evidence>
<dbReference type="GO" id="GO:0000155">
    <property type="term" value="F:phosphorelay sensor kinase activity"/>
    <property type="evidence" value="ECO:0007669"/>
    <property type="project" value="InterPro"/>
</dbReference>
<dbReference type="Gene3D" id="3.30.450.20">
    <property type="entry name" value="PAS domain"/>
    <property type="match status" value="1"/>
</dbReference>
<comment type="catalytic activity">
    <reaction evidence="1">
        <text>ATP + protein L-histidine = ADP + protein N-phospho-L-histidine.</text>
        <dbReference type="EC" id="2.7.13.3"/>
    </reaction>
</comment>
<keyword evidence="7" id="KW-0067">ATP-binding</keyword>
<accession>A0A2V3A9H0</accession>
<dbReference type="Pfam" id="PF02518">
    <property type="entry name" value="HATPase_c"/>
    <property type="match status" value="1"/>
</dbReference>
<dbReference type="SUPFAM" id="SSF55874">
    <property type="entry name" value="ATPase domain of HSP90 chaperone/DNA topoisomerase II/histidine kinase"/>
    <property type="match status" value="1"/>
</dbReference>
<dbReference type="Gene3D" id="1.10.287.130">
    <property type="match status" value="1"/>
</dbReference>
<evidence type="ECO:0000256" key="4">
    <source>
        <dbReference type="ARBA" id="ARBA00022679"/>
    </source>
</evidence>
<feature type="domain" description="Histidine kinase" evidence="9">
    <location>
        <begin position="202"/>
        <end position="411"/>
    </location>
</feature>
<protein>
    <recommendedName>
        <fullName evidence="2">histidine kinase</fullName>
        <ecNumber evidence="2">2.7.13.3</ecNumber>
    </recommendedName>
</protein>
<dbReference type="CDD" id="cd00130">
    <property type="entry name" value="PAS"/>
    <property type="match status" value="1"/>
</dbReference>
<dbReference type="EC" id="2.7.13.3" evidence="2"/>
<organism evidence="10 11">
    <name type="scientific">Cytobacillus oceanisediminis</name>
    <dbReference type="NCBI Taxonomy" id="665099"/>
    <lineage>
        <taxon>Bacteria</taxon>
        <taxon>Bacillati</taxon>
        <taxon>Bacillota</taxon>
        <taxon>Bacilli</taxon>
        <taxon>Bacillales</taxon>
        <taxon>Bacillaceae</taxon>
        <taxon>Cytobacillus</taxon>
    </lineage>
</organism>
<dbReference type="EMBL" id="QGTW01000003">
    <property type="protein sequence ID" value="PWW30124.1"/>
    <property type="molecule type" value="Genomic_DNA"/>
</dbReference>
<dbReference type="SMART" id="SM00388">
    <property type="entry name" value="HisKA"/>
    <property type="match status" value="1"/>
</dbReference>
<keyword evidence="4" id="KW-0808">Transferase</keyword>
<keyword evidence="6" id="KW-0418">Kinase</keyword>
<keyword evidence="5" id="KW-0547">Nucleotide-binding</keyword>
<dbReference type="GO" id="GO:0005524">
    <property type="term" value="F:ATP binding"/>
    <property type="evidence" value="ECO:0007669"/>
    <property type="project" value="UniProtKB-KW"/>
</dbReference>
<proteinExistence type="predicted"/>
<dbReference type="AlphaFoldDB" id="A0A2V3A9H0"/>
<dbReference type="PANTHER" id="PTHR43065">
    <property type="entry name" value="SENSOR HISTIDINE KINASE"/>
    <property type="match status" value="1"/>
</dbReference>
<sequence length="423" mass="48081">MNDKGRALNKLEGTEKELQFYKNLISQLPFSFSYRDAEMGMQLDKGNDEYYSIFYNEEIQQTKLSHIDKKLEDLPFIEIENFLEPILDLVPHHIVFIDKKGVVTLCNLQACKDLHKSKEDIVGRHIRDLLQIPDEKINLLETLKSEKAIVNREILDKNYGINNTRIIRGPDGNIQRVIGVFHFLNGIKEAEKAALAGRIAAGIAHEIRNPLTTVRGFLQILQSNSDKVTADLFKTLLIPEIDRANKIISDFLRIAKPAEITTEEIKVKEFIYDYLGKFLNSEALLHNIVIEYETNPDILHCSFQVNREELLQVFINLLQNSLQAAGSAELQIQLKAERAGDDIRFTFKDNGKGISESIIDHIFDPFFTTKDEGTGLGLSVSQKIIENYNGTMDVFSDSSGTSFIIDLPISNPENGINYHSPRR</sequence>
<dbReference type="InterPro" id="IPR005467">
    <property type="entry name" value="His_kinase_dom"/>
</dbReference>
<evidence type="ECO:0000256" key="6">
    <source>
        <dbReference type="ARBA" id="ARBA00022777"/>
    </source>
</evidence>
<dbReference type="PRINTS" id="PR00344">
    <property type="entry name" value="BCTRLSENSOR"/>
</dbReference>
<dbReference type="PANTHER" id="PTHR43065:SF34">
    <property type="entry name" value="SPORULATION KINASE A"/>
    <property type="match status" value="1"/>
</dbReference>
<keyword evidence="8" id="KW-0902">Two-component regulatory system</keyword>
<dbReference type="PROSITE" id="PS50109">
    <property type="entry name" value="HIS_KIN"/>
    <property type="match status" value="1"/>
</dbReference>
<evidence type="ECO:0000256" key="2">
    <source>
        <dbReference type="ARBA" id="ARBA00012438"/>
    </source>
</evidence>
<dbReference type="Gene3D" id="3.30.565.10">
    <property type="entry name" value="Histidine kinase-like ATPase, C-terminal domain"/>
    <property type="match status" value="1"/>
</dbReference>
<evidence type="ECO:0000256" key="8">
    <source>
        <dbReference type="ARBA" id="ARBA00023012"/>
    </source>
</evidence>
<dbReference type="RefSeq" id="WP_181395944.1">
    <property type="nucleotide sequence ID" value="NZ_QGTW01000003.1"/>
</dbReference>
<dbReference type="Pfam" id="PF00512">
    <property type="entry name" value="HisKA"/>
    <property type="match status" value="1"/>
</dbReference>
<evidence type="ECO:0000259" key="9">
    <source>
        <dbReference type="PROSITE" id="PS50109"/>
    </source>
</evidence>